<keyword evidence="2" id="KW-1185">Reference proteome</keyword>
<dbReference type="EMBL" id="OY882859">
    <property type="protein sequence ID" value="CAK6442029.1"/>
    <property type="molecule type" value="Genomic_DNA"/>
</dbReference>
<reference evidence="1" key="1">
    <citation type="submission" date="2023-12" db="EMBL/GenBank/DDBJ databases">
        <authorList>
            <person name="Brown T."/>
        </authorList>
    </citation>
    <scope>NUCLEOTIDE SEQUENCE</scope>
</reference>
<evidence type="ECO:0000313" key="1">
    <source>
        <dbReference type="EMBL" id="CAK6442029.1"/>
    </source>
</evidence>
<name>A0ABN9ZY80_PIPNA</name>
<proteinExistence type="predicted"/>
<dbReference type="Proteomes" id="UP001314169">
    <property type="component" value="Chromosome 2"/>
</dbReference>
<evidence type="ECO:0000313" key="2">
    <source>
        <dbReference type="Proteomes" id="UP001314169"/>
    </source>
</evidence>
<gene>
    <name evidence="1" type="ORF">MPIPNATIZW_LOCUS10335</name>
</gene>
<protein>
    <submittedName>
        <fullName evidence="1">Uncharacterized protein</fullName>
    </submittedName>
</protein>
<sequence>MATRSLARRLGLIRTRARGAAGGTAGGRREQPFAYLMVLDFEATCWAGGERSRSPEIRLHSKSKLHRNWKKRFYEDPRWLLG</sequence>
<organism evidence="1 2">
    <name type="scientific">Pipistrellus nathusii</name>
    <name type="common">Nathusius' pipistrelle</name>
    <dbReference type="NCBI Taxonomy" id="59473"/>
    <lineage>
        <taxon>Eukaryota</taxon>
        <taxon>Metazoa</taxon>
        <taxon>Chordata</taxon>
        <taxon>Craniata</taxon>
        <taxon>Vertebrata</taxon>
        <taxon>Euteleostomi</taxon>
        <taxon>Mammalia</taxon>
        <taxon>Eutheria</taxon>
        <taxon>Laurasiatheria</taxon>
        <taxon>Chiroptera</taxon>
        <taxon>Yangochiroptera</taxon>
        <taxon>Vespertilionidae</taxon>
        <taxon>Pipistrellus</taxon>
    </lineage>
</organism>
<accession>A0ABN9ZY80</accession>